<dbReference type="Proteomes" id="UP000521872">
    <property type="component" value="Unassembled WGS sequence"/>
</dbReference>
<proteinExistence type="predicted"/>
<protein>
    <submittedName>
        <fullName evidence="3">Uncharacterized protein</fullName>
    </submittedName>
</protein>
<evidence type="ECO:0000313" key="3">
    <source>
        <dbReference type="EMBL" id="KAF4613206.1"/>
    </source>
</evidence>
<feature type="compositionally biased region" description="Polar residues" evidence="2">
    <location>
        <begin position="73"/>
        <end position="85"/>
    </location>
</feature>
<dbReference type="EMBL" id="JAACJL010000046">
    <property type="protein sequence ID" value="KAF4613206.1"/>
    <property type="molecule type" value="Genomic_DNA"/>
</dbReference>
<organism evidence="3 4">
    <name type="scientific">Agrocybe pediades</name>
    <dbReference type="NCBI Taxonomy" id="84607"/>
    <lineage>
        <taxon>Eukaryota</taxon>
        <taxon>Fungi</taxon>
        <taxon>Dikarya</taxon>
        <taxon>Basidiomycota</taxon>
        <taxon>Agaricomycotina</taxon>
        <taxon>Agaricomycetes</taxon>
        <taxon>Agaricomycetidae</taxon>
        <taxon>Agaricales</taxon>
        <taxon>Agaricineae</taxon>
        <taxon>Strophariaceae</taxon>
        <taxon>Agrocybe</taxon>
    </lineage>
</organism>
<feature type="region of interest" description="Disordered" evidence="2">
    <location>
        <begin position="153"/>
        <end position="174"/>
    </location>
</feature>
<accession>A0A8H4QLX2</accession>
<feature type="region of interest" description="Disordered" evidence="2">
    <location>
        <begin position="1"/>
        <end position="141"/>
    </location>
</feature>
<comment type="caution">
    <text evidence="3">The sequence shown here is derived from an EMBL/GenBank/DDBJ whole genome shotgun (WGS) entry which is preliminary data.</text>
</comment>
<keyword evidence="1" id="KW-0175">Coiled coil</keyword>
<dbReference type="AlphaFoldDB" id="A0A8H4QLX2"/>
<keyword evidence="4" id="KW-1185">Reference proteome</keyword>
<sequence>MKARGMVIPSSVSPASSPIPGSPVRTDDGSVTEEDSQAIVIHENGKTFYMPRPPTPKQSKRVESPVSPVLNPNRGSPTPTDNGSVTEEDSQAIVVHENGKTFYIPRPPTPKQFKHGIPRVDEATSDGQDPDKTVTGTAPGSVAFPRQFLCSAPDAPKKISTSQERAEEGDDEVEYASPPLAEKEFREMFMNPHSQVPWTQSDAAGSPIEVRDALTPPEGSEPLRTLAGTFPRVLLCPADVPEQTRIPFGFKISAPIDLNEPQASEPPACQTCTASIKARQQLLPKIRKHTRRLQELNAQMDTLLDVYGGLAQRREKIRRRLRELQANHAGFV</sequence>
<feature type="compositionally biased region" description="Low complexity" evidence="2">
    <location>
        <begin position="7"/>
        <end position="24"/>
    </location>
</feature>
<evidence type="ECO:0000313" key="4">
    <source>
        <dbReference type="Proteomes" id="UP000521872"/>
    </source>
</evidence>
<evidence type="ECO:0000256" key="2">
    <source>
        <dbReference type="SAM" id="MobiDB-lite"/>
    </source>
</evidence>
<evidence type="ECO:0000256" key="1">
    <source>
        <dbReference type="SAM" id="Coils"/>
    </source>
</evidence>
<name>A0A8H4QLX2_9AGAR</name>
<gene>
    <name evidence="3" type="ORF">D9613_011184</name>
</gene>
<feature type="coiled-coil region" evidence="1">
    <location>
        <begin position="286"/>
        <end position="327"/>
    </location>
</feature>
<reference evidence="3 4" key="1">
    <citation type="submission" date="2019-12" db="EMBL/GenBank/DDBJ databases">
        <authorList>
            <person name="Floudas D."/>
            <person name="Bentzer J."/>
            <person name="Ahren D."/>
            <person name="Johansson T."/>
            <person name="Persson P."/>
            <person name="Tunlid A."/>
        </authorList>
    </citation>
    <scope>NUCLEOTIDE SEQUENCE [LARGE SCALE GENOMIC DNA]</scope>
    <source>
        <strain evidence="3 4">CBS 102.39</strain>
    </source>
</reference>